<dbReference type="Proteomes" id="UP000094527">
    <property type="component" value="Unassembled WGS sequence"/>
</dbReference>
<feature type="signal peptide" evidence="7">
    <location>
        <begin position="1"/>
        <end position="19"/>
    </location>
</feature>
<proteinExistence type="inferred from homology"/>
<protein>
    <recommendedName>
        <fullName evidence="4">Alanine--glyoxylate aminotransferase</fullName>
        <ecNumber evidence="4">2.6.1.44</ecNumber>
    </recommendedName>
</protein>
<reference evidence="9 10" key="1">
    <citation type="journal article" date="2016" name="Genome Biol. Evol.">
        <title>Gene Family Evolution Reflects Adaptation to Soil Environmental Stressors in the Genome of the Collembolan Orchesella cincta.</title>
        <authorList>
            <person name="Faddeeva-Vakhrusheva A."/>
            <person name="Derks M.F."/>
            <person name="Anvar S.Y."/>
            <person name="Agamennone V."/>
            <person name="Suring W."/>
            <person name="Smit S."/>
            <person name="van Straalen N.M."/>
            <person name="Roelofs D."/>
        </authorList>
    </citation>
    <scope>NUCLEOTIDE SEQUENCE [LARGE SCALE GENOMIC DNA]</scope>
    <source>
        <tissue evidence="9">Mixed pool</tissue>
    </source>
</reference>
<feature type="modified residue" description="N6-(pyridoxal phosphate)lysine" evidence="6">
    <location>
        <position position="231"/>
    </location>
</feature>
<dbReference type="InterPro" id="IPR015424">
    <property type="entry name" value="PyrdxlP-dep_Trfase"/>
</dbReference>
<evidence type="ECO:0000256" key="2">
    <source>
        <dbReference type="ARBA" id="ARBA00009236"/>
    </source>
</evidence>
<dbReference type="EMBL" id="LJIJ01000574">
    <property type="protein sequence ID" value="ODM96139.1"/>
    <property type="molecule type" value="Genomic_DNA"/>
</dbReference>
<dbReference type="GO" id="GO:0008453">
    <property type="term" value="F:alanine-glyoxylate transaminase activity"/>
    <property type="evidence" value="ECO:0007669"/>
    <property type="project" value="UniProtKB-EC"/>
</dbReference>
<evidence type="ECO:0000259" key="8">
    <source>
        <dbReference type="Pfam" id="PF00266"/>
    </source>
</evidence>
<comment type="caution">
    <text evidence="9">The sequence shown here is derived from an EMBL/GenBank/DDBJ whole genome shotgun (WGS) entry which is preliminary data.</text>
</comment>
<dbReference type="SUPFAM" id="SSF53383">
    <property type="entry name" value="PLP-dependent transferases"/>
    <property type="match status" value="1"/>
</dbReference>
<accession>A0A1D2MSP2</accession>
<comment type="cofactor">
    <cofactor evidence="1 4 6">
        <name>pyridoxal 5'-phosphate</name>
        <dbReference type="ChEBI" id="CHEBI:597326"/>
    </cofactor>
</comment>
<dbReference type="OrthoDB" id="7403325at2759"/>
<dbReference type="InterPro" id="IPR015421">
    <property type="entry name" value="PyrdxlP-dep_Trfase_major"/>
</dbReference>
<dbReference type="Gene3D" id="3.40.640.10">
    <property type="entry name" value="Type I PLP-dependent aspartate aminotransferase-like (Major domain)"/>
    <property type="match status" value="1"/>
</dbReference>
<keyword evidence="9" id="KW-0670">Pyruvate</keyword>
<evidence type="ECO:0000256" key="5">
    <source>
        <dbReference type="PIRSR" id="PIRSR000524-1"/>
    </source>
</evidence>
<dbReference type="Gene3D" id="3.90.1150.10">
    <property type="entry name" value="Aspartate Aminotransferase, domain 1"/>
    <property type="match status" value="1"/>
</dbReference>
<dbReference type="InterPro" id="IPR000192">
    <property type="entry name" value="Aminotrans_V_dom"/>
</dbReference>
<evidence type="ECO:0000256" key="7">
    <source>
        <dbReference type="SAM" id="SignalP"/>
    </source>
</evidence>
<evidence type="ECO:0000313" key="9">
    <source>
        <dbReference type="EMBL" id="ODM96139.1"/>
    </source>
</evidence>
<dbReference type="PANTHER" id="PTHR21152:SF40">
    <property type="entry name" value="ALANINE--GLYOXYLATE AMINOTRANSFERASE"/>
    <property type="match status" value="1"/>
</dbReference>
<dbReference type="AlphaFoldDB" id="A0A1D2MSP2"/>
<dbReference type="InterPro" id="IPR015422">
    <property type="entry name" value="PyrdxlP-dep_Trfase_small"/>
</dbReference>
<feature type="binding site" evidence="5">
    <location>
        <position position="384"/>
    </location>
    <ligand>
        <name>substrate</name>
    </ligand>
</feature>
<evidence type="ECO:0000256" key="1">
    <source>
        <dbReference type="ARBA" id="ARBA00001933"/>
    </source>
</evidence>
<feature type="domain" description="Aminotransferase class V" evidence="8">
    <location>
        <begin position="69"/>
        <end position="334"/>
    </location>
</feature>
<dbReference type="PANTHER" id="PTHR21152">
    <property type="entry name" value="AMINOTRANSFERASE CLASS V"/>
    <property type="match status" value="1"/>
</dbReference>
<gene>
    <name evidence="9" type="ORF">Ocin01_10545</name>
</gene>
<dbReference type="GO" id="GO:0005777">
    <property type="term" value="C:peroxisome"/>
    <property type="evidence" value="ECO:0007669"/>
    <property type="project" value="TreeGrafter"/>
</dbReference>
<keyword evidence="9" id="KW-0032">Aminotransferase</keyword>
<dbReference type="GO" id="GO:0019265">
    <property type="term" value="P:glycine biosynthetic process, by transamination of glyoxylate"/>
    <property type="evidence" value="ECO:0007669"/>
    <property type="project" value="TreeGrafter"/>
</dbReference>
<name>A0A1D2MSP2_ORCCI</name>
<sequence>MDGISGFAVIFFVVAGVSCYPETDTFPLIAAPESLKLPLLTGNRFLVSGGASNPSRRAFQAMQRPLLGTFENGTRRILSDIQDGLRYILQTKNAYTLAFHGTGTTALLGVLDNLIEPGDKILVGVNGHWGQIVANLSAQRFGADVVKMEKPFGTRFSLDEIRLALQLHRPDFLYLASGESTTGVYQPLEGVGELCHRYNCITIADVVATVGQQPINMDANKIDAVYMNSQKGCGGIVGLAPVSFSSRAMNKIKRRTTLAKNYQTDMNGQAKAWFIESSELHSAYVHSISLPLLYMLREGLANVADEGLENVWSRHKDAHRFLQRRAASLGLEHFVPNYDDRLVGASLYKVPAGKDAYKIQTYMLNKHSTEIYPGYKILLGKVIRFGFIGSNANRETVSKVMSALEDALASPSTDLL</sequence>
<keyword evidence="10" id="KW-1185">Reference proteome</keyword>
<dbReference type="InterPro" id="IPR024169">
    <property type="entry name" value="SP_NH2Trfase/AEP_transaminase"/>
</dbReference>
<evidence type="ECO:0000256" key="3">
    <source>
        <dbReference type="ARBA" id="ARBA00022898"/>
    </source>
</evidence>
<comment type="similarity">
    <text evidence="2 4">Belongs to the class-V pyridoxal-phosphate-dependent aminotransferase family.</text>
</comment>
<keyword evidence="7" id="KW-0732">Signal</keyword>
<dbReference type="Pfam" id="PF00266">
    <property type="entry name" value="Aminotran_5"/>
    <property type="match status" value="1"/>
</dbReference>
<dbReference type="PIRSF" id="PIRSF000524">
    <property type="entry name" value="SPT"/>
    <property type="match status" value="1"/>
</dbReference>
<organism evidence="9 10">
    <name type="scientific">Orchesella cincta</name>
    <name type="common">Springtail</name>
    <name type="synonym">Podura cincta</name>
    <dbReference type="NCBI Taxonomy" id="48709"/>
    <lineage>
        <taxon>Eukaryota</taxon>
        <taxon>Metazoa</taxon>
        <taxon>Ecdysozoa</taxon>
        <taxon>Arthropoda</taxon>
        <taxon>Hexapoda</taxon>
        <taxon>Collembola</taxon>
        <taxon>Entomobryomorpha</taxon>
        <taxon>Entomobryoidea</taxon>
        <taxon>Orchesellidae</taxon>
        <taxon>Orchesellinae</taxon>
        <taxon>Orchesella</taxon>
    </lineage>
</organism>
<keyword evidence="9" id="KW-0808">Transferase</keyword>
<keyword evidence="3 4" id="KW-0663">Pyridoxal phosphate</keyword>
<evidence type="ECO:0000313" key="10">
    <source>
        <dbReference type="Proteomes" id="UP000094527"/>
    </source>
</evidence>
<evidence type="ECO:0000256" key="4">
    <source>
        <dbReference type="PIRNR" id="PIRNR000524"/>
    </source>
</evidence>
<dbReference type="EC" id="2.6.1.44" evidence="4"/>
<dbReference type="OMA" id="NCITIAD"/>
<feature type="chain" id="PRO_5008904491" description="Alanine--glyoxylate aminotransferase" evidence="7">
    <location>
        <begin position="20"/>
        <end position="416"/>
    </location>
</feature>
<dbReference type="GO" id="GO:0004760">
    <property type="term" value="F:L-serine-pyruvate transaminase activity"/>
    <property type="evidence" value="ECO:0007669"/>
    <property type="project" value="TreeGrafter"/>
</dbReference>
<comment type="catalytic activity">
    <reaction evidence="4">
        <text>glyoxylate + L-alanine = glycine + pyruvate</text>
        <dbReference type="Rhea" id="RHEA:24248"/>
        <dbReference type="ChEBI" id="CHEBI:15361"/>
        <dbReference type="ChEBI" id="CHEBI:36655"/>
        <dbReference type="ChEBI" id="CHEBI:57305"/>
        <dbReference type="ChEBI" id="CHEBI:57972"/>
        <dbReference type="EC" id="2.6.1.44"/>
    </reaction>
</comment>
<dbReference type="STRING" id="48709.A0A1D2MSP2"/>
<evidence type="ECO:0000256" key="6">
    <source>
        <dbReference type="PIRSR" id="PIRSR000524-50"/>
    </source>
</evidence>